<gene>
    <name evidence="2" type="ORF">B0T25DRAFT_454132</name>
</gene>
<evidence type="ECO:0000313" key="3">
    <source>
        <dbReference type="Proteomes" id="UP001275084"/>
    </source>
</evidence>
<keyword evidence="3" id="KW-1185">Reference proteome</keyword>
<reference evidence="2" key="2">
    <citation type="submission" date="2023-06" db="EMBL/GenBank/DDBJ databases">
        <authorList>
            <consortium name="Lawrence Berkeley National Laboratory"/>
            <person name="Haridas S."/>
            <person name="Hensen N."/>
            <person name="Bonometti L."/>
            <person name="Westerberg I."/>
            <person name="Brannstrom I.O."/>
            <person name="Guillou S."/>
            <person name="Cros-Aarteil S."/>
            <person name="Calhoun S."/>
            <person name="Kuo A."/>
            <person name="Mondo S."/>
            <person name="Pangilinan J."/>
            <person name="Riley R."/>
            <person name="Labutti K."/>
            <person name="Andreopoulos B."/>
            <person name="Lipzen A."/>
            <person name="Chen C."/>
            <person name="Yanf M."/>
            <person name="Daum C."/>
            <person name="Ng V."/>
            <person name="Clum A."/>
            <person name="Steindorff A."/>
            <person name="Ohm R."/>
            <person name="Martin F."/>
            <person name="Silar P."/>
            <person name="Natvig D."/>
            <person name="Lalanne C."/>
            <person name="Gautier V."/>
            <person name="Ament-Velasquez S.L."/>
            <person name="Kruys A."/>
            <person name="Hutchinson M.I."/>
            <person name="Powell A.J."/>
            <person name="Barry K."/>
            <person name="Miller A.N."/>
            <person name="Grigoriev I.V."/>
            <person name="Debuchy R."/>
            <person name="Gladieux P."/>
            <person name="Thoren M.H."/>
            <person name="Johannesson H."/>
        </authorList>
    </citation>
    <scope>NUCLEOTIDE SEQUENCE</scope>
    <source>
        <strain evidence="2">CBS 955.72</strain>
    </source>
</reference>
<proteinExistence type="predicted"/>
<reference evidence="2" key="1">
    <citation type="journal article" date="2023" name="Mol. Phylogenet. Evol.">
        <title>Genome-scale phylogeny and comparative genomics of the fungal order Sordariales.</title>
        <authorList>
            <person name="Hensen N."/>
            <person name="Bonometti L."/>
            <person name="Westerberg I."/>
            <person name="Brannstrom I.O."/>
            <person name="Guillou S."/>
            <person name="Cros-Aarteil S."/>
            <person name="Calhoun S."/>
            <person name="Haridas S."/>
            <person name="Kuo A."/>
            <person name="Mondo S."/>
            <person name="Pangilinan J."/>
            <person name="Riley R."/>
            <person name="LaButti K."/>
            <person name="Andreopoulos B."/>
            <person name="Lipzen A."/>
            <person name="Chen C."/>
            <person name="Yan M."/>
            <person name="Daum C."/>
            <person name="Ng V."/>
            <person name="Clum A."/>
            <person name="Steindorff A."/>
            <person name="Ohm R.A."/>
            <person name="Martin F."/>
            <person name="Silar P."/>
            <person name="Natvig D.O."/>
            <person name="Lalanne C."/>
            <person name="Gautier V."/>
            <person name="Ament-Velasquez S.L."/>
            <person name="Kruys A."/>
            <person name="Hutchinson M.I."/>
            <person name="Powell A.J."/>
            <person name="Barry K."/>
            <person name="Miller A.N."/>
            <person name="Grigoriev I.V."/>
            <person name="Debuchy R."/>
            <person name="Gladieux P."/>
            <person name="Hiltunen Thoren M."/>
            <person name="Johannesson H."/>
        </authorList>
    </citation>
    <scope>NUCLEOTIDE SEQUENCE</scope>
    <source>
        <strain evidence="2">CBS 955.72</strain>
    </source>
</reference>
<dbReference type="EMBL" id="JAUIQD010000004">
    <property type="protein sequence ID" value="KAK3353697.1"/>
    <property type="molecule type" value="Genomic_DNA"/>
</dbReference>
<comment type="caution">
    <text evidence="2">The sequence shown here is derived from an EMBL/GenBank/DDBJ whole genome shotgun (WGS) entry which is preliminary data.</text>
</comment>
<feature type="compositionally biased region" description="Basic and acidic residues" evidence="1">
    <location>
        <begin position="15"/>
        <end position="27"/>
    </location>
</feature>
<feature type="compositionally biased region" description="Low complexity" evidence="1">
    <location>
        <begin position="1"/>
        <end position="14"/>
    </location>
</feature>
<accession>A0AAJ0HJV5</accession>
<dbReference type="AlphaFoldDB" id="A0AAJ0HJV5"/>
<feature type="region of interest" description="Disordered" evidence="1">
    <location>
        <begin position="1"/>
        <end position="73"/>
    </location>
</feature>
<evidence type="ECO:0000313" key="2">
    <source>
        <dbReference type="EMBL" id="KAK3353697.1"/>
    </source>
</evidence>
<dbReference type="Proteomes" id="UP001275084">
    <property type="component" value="Unassembled WGS sequence"/>
</dbReference>
<organism evidence="2 3">
    <name type="scientific">Lasiosphaeria hispida</name>
    <dbReference type="NCBI Taxonomy" id="260671"/>
    <lineage>
        <taxon>Eukaryota</taxon>
        <taxon>Fungi</taxon>
        <taxon>Dikarya</taxon>
        <taxon>Ascomycota</taxon>
        <taxon>Pezizomycotina</taxon>
        <taxon>Sordariomycetes</taxon>
        <taxon>Sordariomycetidae</taxon>
        <taxon>Sordariales</taxon>
        <taxon>Lasiosphaeriaceae</taxon>
        <taxon>Lasiosphaeria</taxon>
    </lineage>
</organism>
<name>A0AAJ0HJV5_9PEZI</name>
<sequence>MAGEPASAGAPARACRADRHTSWDRLDGTAGSGLAVSRSAAHPPRDPLAHGPQSDFWEAPGDSSVFFGSPPIEQSPAPGEDILALVDQLSSPSQQLQGLLSADDDLNAMLYMGRDACTALDMDIDPLLDPWDGVLPPSPLPQCFGAASSLMRFREEMDQRVAAVDAYFSDPLKVLQGCKEEGADGADGAGAENPAALLLTCSKEFIDIVQSLTPAARPALFKDSYPHNQLASPNSAPAMHMQTEYALSTEIVLLVLPSYLALMKLYDSVFHCVYKCLCYLPPDSFKSVKVKSVLRIGGISSLQDMPLQTYATGILDAVQGQVRALERCMGIPAEYCLSGEAAASHTAAAPGIFSRADRVRLFRAVMAQEDVKSRRGTKSYVESIRASIQDSVAFLDG</sequence>
<protein>
    <submittedName>
        <fullName evidence="2">Uncharacterized protein</fullName>
    </submittedName>
</protein>
<evidence type="ECO:0000256" key="1">
    <source>
        <dbReference type="SAM" id="MobiDB-lite"/>
    </source>
</evidence>